<organism evidence="7 8">
    <name type="scientific">Paracoccus sphaerophysae</name>
    <dbReference type="NCBI Taxonomy" id="690417"/>
    <lineage>
        <taxon>Bacteria</taxon>
        <taxon>Pseudomonadati</taxon>
        <taxon>Pseudomonadota</taxon>
        <taxon>Alphaproteobacteria</taxon>
        <taxon>Rhodobacterales</taxon>
        <taxon>Paracoccaceae</taxon>
        <taxon>Paracoccus</taxon>
    </lineage>
</organism>
<dbReference type="Proteomes" id="UP000029917">
    <property type="component" value="Unassembled WGS sequence"/>
</dbReference>
<dbReference type="SUPFAM" id="SSF74650">
    <property type="entry name" value="Galactose mutarotase-like"/>
    <property type="match status" value="1"/>
</dbReference>
<evidence type="ECO:0000256" key="1">
    <source>
        <dbReference type="ARBA" id="ARBA00004418"/>
    </source>
</evidence>
<dbReference type="InterPro" id="IPR006311">
    <property type="entry name" value="TAT_signal"/>
</dbReference>
<dbReference type="EMBL" id="JRKS01000060">
    <property type="protein sequence ID" value="KGJ02862.1"/>
    <property type="molecule type" value="Genomic_DNA"/>
</dbReference>
<dbReference type="InterPro" id="IPR011013">
    <property type="entry name" value="Gal_mutarotase_sf_dom"/>
</dbReference>
<dbReference type="UniPathway" id="UPA00637"/>
<gene>
    <name evidence="7" type="ORF">IC63_14015</name>
</gene>
<evidence type="ECO:0000256" key="5">
    <source>
        <dbReference type="SAM" id="SignalP"/>
    </source>
</evidence>
<dbReference type="InterPro" id="IPR013783">
    <property type="entry name" value="Ig-like_fold"/>
</dbReference>
<dbReference type="GO" id="GO:0030288">
    <property type="term" value="C:outer membrane-bounded periplasmic space"/>
    <property type="evidence" value="ECO:0007669"/>
    <property type="project" value="TreeGrafter"/>
</dbReference>
<dbReference type="OrthoDB" id="9777817at2"/>
<dbReference type="AlphaFoldDB" id="A0A099EY52"/>
<comment type="caution">
    <text evidence="7">The sequence shown here is derived from an EMBL/GenBank/DDBJ whole genome shotgun (WGS) entry which is preliminary data.</text>
</comment>
<dbReference type="Pfam" id="PF04349">
    <property type="entry name" value="MdoG"/>
    <property type="match status" value="1"/>
</dbReference>
<dbReference type="Gene3D" id="2.60.40.10">
    <property type="entry name" value="Immunoglobulins"/>
    <property type="match status" value="1"/>
</dbReference>
<evidence type="ECO:0000256" key="4">
    <source>
        <dbReference type="ARBA" id="ARBA00022764"/>
    </source>
</evidence>
<dbReference type="SUPFAM" id="SSF81296">
    <property type="entry name" value="E set domains"/>
    <property type="match status" value="1"/>
</dbReference>
<dbReference type="InterPro" id="IPR007444">
    <property type="entry name" value="Glucan_biosyn_MdoG_C"/>
</dbReference>
<feature type="signal peptide" evidence="5">
    <location>
        <begin position="1"/>
        <end position="21"/>
    </location>
</feature>
<comment type="subcellular location">
    <subcellularLocation>
        <location evidence="1">Periplasm</location>
    </subcellularLocation>
</comment>
<protein>
    <submittedName>
        <fullName evidence="7">Glucan biosynthesis protein G</fullName>
    </submittedName>
</protein>
<evidence type="ECO:0000256" key="2">
    <source>
        <dbReference type="ARBA" id="ARBA00005001"/>
    </source>
</evidence>
<name>A0A099EY52_9RHOB</name>
<dbReference type="GO" id="GO:0030246">
    <property type="term" value="F:carbohydrate binding"/>
    <property type="evidence" value="ECO:0007669"/>
    <property type="project" value="InterPro"/>
</dbReference>
<evidence type="ECO:0000256" key="3">
    <source>
        <dbReference type="ARBA" id="ARBA00009284"/>
    </source>
</evidence>
<evidence type="ECO:0000313" key="7">
    <source>
        <dbReference type="EMBL" id="KGJ02862.1"/>
    </source>
</evidence>
<proteinExistence type="inferred from homology"/>
<dbReference type="GO" id="GO:0051274">
    <property type="term" value="P:beta-glucan biosynthetic process"/>
    <property type="evidence" value="ECO:0007669"/>
    <property type="project" value="TreeGrafter"/>
</dbReference>
<dbReference type="PIRSF" id="PIRSF006281">
    <property type="entry name" value="MdoG"/>
    <property type="match status" value="1"/>
</dbReference>
<feature type="domain" description="Glucan biosynthesis periplasmic MdoG C-terminal" evidence="6">
    <location>
        <begin position="49"/>
        <end position="519"/>
    </location>
</feature>
<keyword evidence="4" id="KW-0574">Periplasm</keyword>
<keyword evidence="5" id="KW-0732">Signal</keyword>
<evidence type="ECO:0000313" key="8">
    <source>
        <dbReference type="Proteomes" id="UP000029917"/>
    </source>
</evidence>
<dbReference type="PANTHER" id="PTHR30504">
    <property type="entry name" value="GLUCANS BIOSYNTHESIS PROTEIN"/>
    <property type="match status" value="1"/>
</dbReference>
<feature type="chain" id="PRO_5001954210" evidence="5">
    <location>
        <begin position="22"/>
        <end position="522"/>
    </location>
</feature>
<dbReference type="STRING" id="690417.IC63_14015"/>
<dbReference type="PROSITE" id="PS51318">
    <property type="entry name" value="TAT"/>
    <property type="match status" value="1"/>
</dbReference>
<accession>A0A099EY52</accession>
<keyword evidence="8" id="KW-1185">Reference proteome</keyword>
<comment type="pathway">
    <text evidence="2">Glycan metabolism; osmoregulated periplasmic glucan (OPG) biosynthesis.</text>
</comment>
<dbReference type="GO" id="GO:0003824">
    <property type="term" value="F:catalytic activity"/>
    <property type="evidence" value="ECO:0007669"/>
    <property type="project" value="InterPro"/>
</dbReference>
<dbReference type="InterPro" id="IPR014718">
    <property type="entry name" value="GH-type_carb-bd"/>
</dbReference>
<dbReference type="InterPro" id="IPR014438">
    <property type="entry name" value="Glucan_biosyn_MdoG/MdoD"/>
</dbReference>
<reference evidence="7 8" key="1">
    <citation type="submission" date="2014-09" db="EMBL/GenBank/DDBJ databases">
        <authorList>
            <person name="McGinnis J.M."/>
            <person name="Wolfgang W.J."/>
        </authorList>
    </citation>
    <scope>NUCLEOTIDE SEQUENCE [LARGE SCALE GENOMIC DNA]</scope>
    <source>
        <strain evidence="7 8">HAMBI 3106</strain>
    </source>
</reference>
<reference evidence="7 8" key="2">
    <citation type="submission" date="2014-10" db="EMBL/GenBank/DDBJ databases">
        <title>Paracoccus sanguinis sp. nov., isolated from clinical specimens of New York State patients.</title>
        <authorList>
            <person name="Mingle L.A."/>
            <person name="Cole J.A."/>
            <person name="Lapierre P."/>
            <person name="Musser K.A."/>
        </authorList>
    </citation>
    <scope>NUCLEOTIDE SEQUENCE [LARGE SCALE GENOMIC DNA]</scope>
    <source>
        <strain evidence="7 8">HAMBI 3106</strain>
    </source>
</reference>
<dbReference type="PANTHER" id="PTHR30504:SF2">
    <property type="entry name" value="GLUCANS BIOSYNTHESIS PROTEIN G"/>
    <property type="match status" value="1"/>
</dbReference>
<evidence type="ECO:0000259" key="6">
    <source>
        <dbReference type="Pfam" id="PF04349"/>
    </source>
</evidence>
<dbReference type="Gene3D" id="2.70.98.10">
    <property type="match status" value="1"/>
</dbReference>
<dbReference type="InterPro" id="IPR014756">
    <property type="entry name" value="Ig_E-set"/>
</dbReference>
<comment type="similarity">
    <text evidence="3">Belongs to the OpgD/OpgG family.</text>
</comment>
<sequence>MKRRSFLGSVTAVLAGGTLSAGTVPARLWAQAPPVADSGPAAPAAAAPFGFEDVARIAADLARAAYVAPDSRLQAPFADLGYDAYRGIRFRREADPWAAVDGFGLDLLAPGMLFTDPVRINLVEEGVVRNLPFDPSVFEYHPNSFPPDAGQTPPGNMGWSGFRLRTVLNRPGVLDELAVFQGASYFRVLGRGNRYGLSARGLAIGTGSAAGEEFPAFREFWIHSPTDGAVTIHALLDSPSVAGAFQFVLTPGDTTVVATRVALFPRRDLAEVGIAPLTSMFWFGPGDRGNFDDYRPAVHDSDGLEMVTGGGEHLWRALSNPRTLQISAFADRDPRGFGLMQRRRDFADYQDAEASYELRPSGWVRPRGEWGEGTVVLVEIPVTNEFHDNIVSYWQPAQPLAAGMRHDYAYDLGFGMAPGDEYPVARVVQSRSGEAINAPGARSFFVDFDLELFEGQADPVAVVSASAGRIEHPYVIRLPQAGVMRLSFQFDPERADLAELSARLESGDTRMSETWLYRWSRG</sequence>